<dbReference type="EMBL" id="JASNGB010000188">
    <property type="protein sequence ID" value="MDL2345362.1"/>
    <property type="molecule type" value="Genomic_DNA"/>
</dbReference>
<keyword evidence="9" id="KW-1185">Reference proteome</keyword>
<name>A0ABT7JL69_9DEIO</name>
<dbReference type="SUPFAM" id="SSF51905">
    <property type="entry name" value="FAD/NAD(P)-binding domain"/>
    <property type="match status" value="1"/>
</dbReference>
<dbReference type="SMART" id="SM00450">
    <property type="entry name" value="RHOD"/>
    <property type="match status" value="1"/>
</dbReference>
<keyword evidence="4" id="KW-0274">FAD</keyword>
<dbReference type="PANTHER" id="PTHR43429">
    <property type="entry name" value="PYRIDINE NUCLEOTIDE-DISULFIDE OXIDOREDUCTASE DOMAIN-CONTAINING"/>
    <property type="match status" value="1"/>
</dbReference>
<dbReference type="SUPFAM" id="SSF55424">
    <property type="entry name" value="FAD/NAD-linked reductases, dimerisation (C-terminal) domain"/>
    <property type="match status" value="1"/>
</dbReference>
<evidence type="ECO:0000256" key="4">
    <source>
        <dbReference type="ARBA" id="ARBA00022827"/>
    </source>
</evidence>
<dbReference type="PROSITE" id="PS50206">
    <property type="entry name" value="RHODANESE_3"/>
    <property type="match status" value="1"/>
</dbReference>
<protein>
    <submittedName>
        <fullName evidence="8">FAD-dependent oxidoreductase</fullName>
    </submittedName>
</protein>
<dbReference type="InterPro" id="IPR023753">
    <property type="entry name" value="FAD/NAD-binding_dom"/>
</dbReference>
<dbReference type="Gene3D" id="3.50.50.60">
    <property type="entry name" value="FAD/NAD(P)-binding domain"/>
    <property type="match status" value="2"/>
</dbReference>
<evidence type="ECO:0000313" key="9">
    <source>
        <dbReference type="Proteomes" id="UP001302059"/>
    </source>
</evidence>
<dbReference type="InterPro" id="IPR001763">
    <property type="entry name" value="Rhodanese-like_dom"/>
</dbReference>
<reference evidence="8 9" key="1">
    <citation type="submission" date="2023-05" db="EMBL/GenBank/DDBJ databases">
        <authorList>
            <person name="Gao F."/>
        </authorList>
    </citation>
    <scope>NUCLEOTIDE SEQUENCE [LARGE SCALE GENOMIC DNA]</scope>
    <source>
        <strain evidence="8 9">MIMF12</strain>
    </source>
</reference>
<comment type="similarity">
    <text evidence="2">Belongs to the class-III pyridine nucleotide-disulfide oxidoreductase family.</text>
</comment>
<gene>
    <name evidence="8" type="ORF">QOL99_14565</name>
</gene>
<dbReference type="InterPro" id="IPR036873">
    <property type="entry name" value="Rhodanese-like_dom_sf"/>
</dbReference>
<dbReference type="InterPro" id="IPR036188">
    <property type="entry name" value="FAD/NAD-bd_sf"/>
</dbReference>
<dbReference type="PRINTS" id="PR00368">
    <property type="entry name" value="FADPNR"/>
</dbReference>
<dbReference type="Pfam" id="PF00581">
    <property type="entry name" value="Rhodanese"/>
    <property type="match status" value="1"/>
</dbReference>
<dbReference type="Gene3D" id="3.40.250.10">
    <property type="entry name" value="Rhodanese-like domain"/>
    <property type="match status" value="1"/>
</dbReference>
<feature type="domain" description="Rhodanese" evidence="7">
    <location>
        <begin position="463"/>
        <end position="544"/>
    </location>
</feature>
<evidence type="ECO:0000256" key="6">
    <source>
        <dbReference type="ARBA" id="ARBA00023284"/>
    </source>
</evidence>
<evidence type="ECO:0000256" key="3">
    <source>
        <dbReference type="ARBA" id="ARBA00022630"/>
    </source>
</evidence>
<evidence type="ECO:0000256" key="2">
    <source>
        <dbReference type="ARBA" id="ARBA00009130"/>
    </source>
</evidence>
<keyword evidence="6" id="KW-0676">Redox-active center</keyword>
<dbReference type="Proteomes" id="UP001302059">
    <property type="component" value="Unassembled WGS sequence"/>
</dbReference>
<dbReference type="Pfam" id="PF02852">
    <property type="entry name" value="Pyr_redox_dim"/>
    <property type="match status" value="1"/>
</dbReference>
<dbReference type="PRINTS" id="PR00411">
    <property type="entry name" value="PNDRDTASEI"/>
</dbReference>
<evidence type="ECO:0000259" key="7">
    <source>
        <dbReference type="PROSITE" id="PS50206"/>
    </source>
</evidence>
<dbReference type="RefSeq" id="WP_285524880.1">
    <property type="nucleotide sequence ID" value="NZ_JASNGB010000188.1"/>
</dbReference>
<organism evidence="8 9">
    <name type="scientific">Deinococcus rhizophilus</name>
    <dbReference type="NCBI Taxonomy" id="3049544"/>
    <lineage>
        <taxon>Bacteria</taxon>
        <taxon>Thermotogati</taxon>
        <taxon>Deinococcota</taxon>
        <taxon>Deinococci</taxon>
        <taxon>Deinococcales</taxon>
        <taxon>Deinococcaceae</taxon>
        <taxon>Deinococcus</taxon>
    </lineage>
</organism>
<accession>A0ABT7JL69</accession>
<keyword evidence="3" id="KW-0285">Flavoprotein</keyword>
<dbReference type="PANTHER" id="PTHR43429:SF1">
    <property type="entry name" value="NAD(P)H SULFUR OXIDOREDUCTASE (COA-DEPENDENT)"/>
    <property type="match status" value="1"/>
</dbReference>
<evidence type="ECO:0000313" key="8">
    <source>
        <dbReference type="EMBL" id="MDL2345362.1"/>
    </source>
</evidence>
<keyword evidence="5" id="KW-0560">Oxidoreductase</keyword>
<evidence type="ECO:0000256" key="5">
    <source>
        <dbReference type="ARBA" id="ARBA00023002"/>
    </source>
</evidence>
<proteinExistence type="inferred from homology"/>
<dbReference type="SUPFAM" id="SSF52821">
    <property type="entry name" value="Rhodanese/Cell cycle control phosphatase"/>
    <property type="match status" value="1"/>
</dbReference>
<sequence length="549" mass="58193">MNHVPLNIVIVGGVAGGMSAATRLRRLDEHARITVLERGEHVSFANCGLPYHLSDAIPDRERLLLHTPESLAARFRLDVRTRHEVTAIDREARRVTVTDQRSGQVHVLPYDKLILSPGAAPILPPLPGVPLAFPLRTLPDLDRLKAAAKTRGPNAVVIGAGFIGLEVAENLREAGKAVTLVEAAPQVLPPLDPELAVLVQRELERHGVTVISGVGFSAITEQSVTLADGRVLPADLVALAVGVRPEDTLARQAGLDVAGRGGILVNGQLQTSDPDIYAVGDAALVRDALGNVAFVPLAWGANRQGRLVADHIAGRDVSFGGHPATAIAKVFGLTAASTGLNERQVRALGLTPAVVHTHPGSHAGYYPGAEPIHLKLVFDARTGRIYGAQAVGGQGTDKRIDVLATALHAGLSAEDLADLPLAYAPPYSSAKDPVNMLGYVAQNVMDGLTRTRQWHEVAGTHRLVVDVREPAEYARGSIPGAVNVPLNDLRSRLDELREQPVLVYCQVGQRGHAAARLLTELGVDAVNLDGGFLTWQAGRAVPTRLPVPG</sequence>
<evidence type="ECO:0000256" key="1">
    <source>
        <dbReference type="ARBA" id="ARBA00001974"/>
    </source>
</evidence>
<dbReference type="InterPro" id="IPR016156">
    <property type="entry name" value="FAD/NAD-linked_Rdtase_dimer_sf"/>
</dbReference>
<dbReference type="InterPro" id="IPR004099">
    <property type="entry name" value="Pyr_nucl-diS_OxRdtase_dimer"/>
</dbReference>
<dbReference type="Pfam" id="PF07992">
    <property type="entry name" value="Pyr_redox_2"/>
    <property type="match status" value="1"/>
</dbReference>
<dbReference type="InterPro" id="IPR050260">
    <property type="entry name" value="FAD-bd_OxRdtase"/>
</dbReference>
<comment type="caution">
    <text evidence="8">The sequence shown here is derived from an EMBL/GenBank/DDBJ whole genome shotgun (WGS) entry which is preliminary data.</text>
</comment>
<comment type="cofactor">
    <cofactor evidence="1">
        <name>FAD</name>
        <dbReference type="ChEBI" id="CHEBI:57692"/>
    </cofactor>
</comment>